<protein>
    <submittedName>
        <fullName evidence="1">TonB-dependent receptor</fullName>
    </submittedName>
</protein>
<evidence type="ECO:0000313" key="1">
    <source>
        <dbReference type="EMBL" id="QZE14869.1"/>
    </source>
</evidence>
<proteinExistence type="predicted"/>
<keyword evidence="1" id="KW-0675">Receptor</keyword>
<gene>
    <name evidence="1" type="ORF">K4L44_03135</name>
</gene>
<accession>A0AC61NPF8</accession>
<dbReference type="Proteomes" id="UP000826212">
    <property type="component" value="Chromosome"/>
</dbReference>
<keyword evidence="2" id="KW-1185">Reference proteome</keyword>
<evidence type="ECO:0000313" key="2">
    <source>
        <dbReference type="Proteomes" id="UP000826212"/>
    </source>
</evidence>
<name>A0AC61NPF8_9BACT</name>
<organism evidence="1 2">
    <name type="scientific">Halosquirtibacter laminarini</name>
    <dbReference type="NCBI Taxonomy" id="3374600"/>
    <lineage>
        <taxon>Bacteria</taxon>
        <taxon>Pseudomonadati</taxon>
        <taxon>Bacteroidota</taxon>
        <taxon>Bacteroidia</taxon>
        <taxon>Marinilabiliales</taxon>
        <taxon>Prolixibacteraceae</taxon>
        <taxon>Halosquirtibacter</taxon>
    </lineage>
</organism>
<dbReference type="EMBL" id="CP081303">
    <property type="protein sequence ID" value="QZE14869.1"/>
    <property type="molecule type" value="Genomic_DNA"/>
</dbReference>
<sequence length="1032" mass="115207">MNILKRPKAFLYRFIVLGVVLIQLTSQAYAQKISLTGEITDERDQPLPGANVMIKGTTVGAVSDFNGIFQFSASKGDTLVFTFIGYNPQYKVVGQRSVINVQLTPSTEMIDDVVIVGFGKQKRESVIGAISTVDTKELSIPSRSLSNSLAGKVSGIISVQRSGEPGFDNSTFWIRGISSLNSANSQPLLLVDGVERGINDIDPEDIESFSVLKDAAASAVYGVRGANGVIIINTKRGKASEKLSVDVKVDYGVLTPTKLPNYVGAPKFMELENEARVESGLPEKYSSNQIYTTRMGGDTDLYPNVNWMDAVMNKYASNRKVHLNVRGGSSKVRYFVSGAYYGEDGIYKKDKSQNYNSNISINRFNFRSNVDVDLTQKLTLSLNLGGYLSGGNYPGQFNSNSGTQEIFNWANSTTPNLFPIKYSDGTLSGPKSGENPWLLLTQTGFVEQWRSKTEMSFYLTQDLSSLTEGLNAKLLYSYDVYNVNTIKNTRLPSYFRAYGRDGDGSLLYNNAHEGSEDLGYKNEMYGSRRTYLEGSLNYSRTFAANHTVGALLLYNQRNYIHTAASNAVEGIAQRDQGLAGRLTYAYLSRYFVEGNFGYNGSENFAKNHRYGFFPSVSVGWLISEENFMSNSRFLTKLKVRGSYGLAGNDNIGGRRFAYLSLIDSQNGNYTWGTNQQIHSNGYLQEGAFGSPNLTWETAKKADLGLKIGLWNALQMQVDFFHERRDNIFIQRSTIPGTAGFAKNPYVNYGVVENRGLDASFDLHKQFGDWSYNLRGTFTYAKNKVIEKDEPKHLWSYQDRTGQPVNQQFGLVANGLFEKSDFANVEKGILKNEVPEHTFGPVRPGDIKYVDMNGDNRIDSYDETAIGRTTIPEIIYGFGLNVKYKRLDFGAYFQGISNVTRVLTGGAGFYPFQQGAGRGNLLSDVIDDRWTPENPRQDVFYPRLYYGQNSNNYRSSTWWQKDMSYLRLKDAEIGFTFVDGKSKKAIRNLRLYVRGSNLFTWDTLGLWDPEVGSSNGAKYPLSKIVSVGINANF</sequence>
<reference evidence="1" key="1">
    <citation type="submission" date="2021-08" db="EMBL/GenBank/DDBJ databases">
        <title>Novel anaerobic bacterium isolated from sea squirt in East Sea, Republic of Korea.</title>
        <authorList>
            <person name="Nguyen T.H."/>
            <person name="Li Z."/>
            <person name="Lee Y.-J."/>
            <person name="Ko J."/>
            <person name="Kim S.-G."/>
        </authorList>
    </citation>
    <scope>NUCLEOTIDE SEQUENCE</scope>
    <source>
        <strain evidence="1">KCTC 25031</strain>
    </source>
</reference>